<dbReference type="OrthoDB" id="1111178at2"/>
<dbReference type="RefSeq" id="WP_108737491.1">
    <property type="nucleotide sequence ID" value="NZ_CP020919.1"/>
</dbReference>
<name>A0A2S1LQG8_9FLAO</name>
<dbReference type="EMBL" id="CP020919">
    <property type="protein sequence ID" value="AWG25948.1"/>
    <property type="molecule type" value="Genomic_DNA"/>
</dbReference>
<proteinExistence type="predicted"/>
<accession>A0A2S1LQG8</accession>
<dbReference type="AlphaFoldDB" id="A0A2S1LQG8"/>
<evidence type="ECO:0000313" key="2">
    <source>
        <dbReference type="EMBL" id="AWG25948.1"/>
    </source>
</evidence>
<evidence type="ECO:0000313" key="3">
    <source>
        <dbReference type="Proteomes" id="UP000244677"/>
    </source>
</evidence>
<dbReference type="SUPFAM" id="SSF51126">
    <property type="entry name" value="Pectin lyase-like"/>
    <property type="match status" value="1"/>
</dbReference>
<keyword evidence="3" id="KW-1185">Reference proteome</keyword>
<dbReference type="InterPro" id="IPR011050">
    <property type="entry name" value="Pectin_lyase_fold/virulence"/>
</dbReference>
<gene>
    <name evidence="2" type="ORF">FK004_12300</name>
</gene>
<evidence type="ECO:0000256" key="1">
    <source>
        <dbReference type="SAM" id="MobiDB-lite"/>
    </source>
</evidence>
<reference evidence="2 3" key="1">
    <citation type="submission" date="2017-04" db="EMBL/GenBank/DDBJ databases">
        <title>Complete genome sequence of Flavobacterium kingsejong AJ004.</title>
        <authorList>
            <person name="Lee P.C."/>
        </authorList>
    </citation>
    <scope>NUCLEOTIDE SEQUENCE [LARGE SCALE GENOMIC DNA]</scope>
    <source>
        <strain evidence="2 3">AJ004</strain>
    </source>
</reference>
<protein>
    <recommendedName>
        <fullName evidence="4">Right handed beta helix domain-containing protein</fullName>
    </recommendedName>
</protein>
<feature type="region of interest" description="Disordered" evidence="1">
    <location>
        <begin position="476"/>
        <end position="502"/>
    </location>
</feature>
<evidence type="ECO:0008006" key="4">
    <source>
        <dbReference type="Google" id="ProtNLM"/>
    </source>
</evidence>
<dbReference type="KEGG" id="fki:FK004_12300"/>
<organism evidence="2 3">
    <name type="scientific">Flavobacterium kingsejongi</name>
    <dbReference type="NCBI Taxonomy" id="1678728"/>
    <lineage>
        <taxon>Bacteria</taxon>
        <taxon>Pseudomonadati</taxon>
        <taxon>Bacteroidota</taxon>
        <taxon>Flavobacteriia</taxon>
        <taxon>Flavobacteriales</taxon>
        <taxon>Flavobacteriaceae</taxon>
        <taxon>Flavobacterium</taxon>
    </lineage>
</organism>
<sequence>MRHYIYTFLVLTIVCFTSCRKDFDFETSSGGLEFSRDTIYLDTVFANIGSSTYTLKVYNRSNKDISIPSVKLGKGLDSKYRITVDGMTGNDNKIFTNVEVLAKDSLYIYIQTTAAIGDANPTDFLYTDEIQFSGGGVTQNVNLVTLIQDAVFLYPARNTDGTYETLPIGGEEVYGFFLDDSELHWTAQKPYVIYGYAAIPGNKTLTIDPGAKIHFHSGSGLIAANNASLQVNGTLTDQVVFEGDRLEPSFSDTPGQWGTIWLTSGSVNNSINYATIKNAGIGILVENSPLVIKNTQLYNHTNSGILARTGVITGENVVISRTGESTFAGTYGGTYNFSQSTFGNYWNSGSRSAPTVTLTNFIETSTGTLTENLQNSSFTNCIIYGNNNLELGLSKNNNAQFQLAFNYCLIKFIDFSGQYGSNPLYQFTSSTASSDVYYNNCLIAKTSTSNNPRFINPGNNNLKIQESSAARNVAPSTPVPNDILGNPRSTPADLGAYNYSAE</sequence>
<dbReference type="Proteomes" id="UP000244677">
    <property type="component" value="Chromosome"/>
</dbReference>